<reference evidence="3 4" key="1">
    <citation type="submission" date="2018-07" db="EMBL/GenBank/DDBJ databases">
        <title>A high quality draft genome assembly of the barn swallow (H. rustica rustica).</title>
        <authorList>
            <person name="Formenti G."/>
            <person name="Chiara M."/>
            <person name="Poveda L."/>
            <person name="Francoijs K.-J."/>
            <person name="Bonisoli-Alquati A."/>
            <person name="Canova L."/>
            <person name="Gianfranceschi L."/>
            <person name="Horner D.S."/>
            <person name="Saino N."/>
        </authorList>
    </citation>
    <scope>NUCLEOTIDE SEQUENCE [LARGE SCALE GENOMIC DNA]</scope>
    <source>
        <strain evidence="3">Chelidonia</strain>
        <tissue evidence="3">Blood</tissue>
    </source>
</reference>
<dbReference type="EMBL" id="QRBI01000097">
    <property type="protein sequence ID" value="RMC18127.1"/>
    <property type="molecule type" value="Genomic_DNA"/>
</dbReference>
<dbReference type="AlphaFoldDB" id="A0A3M0LG95"/>
<feature type="compositionally biased region" description="Polar residues" evidence="1">
    <location>
        <begin position="223"/>
        <end position="232"/>
    </location>
</feature>
<dbReference type="InterPro" id="IPR036397">
    <property type="entry name" value="RNaseH_sf"/>
</dbReference>
<dbReference type="Proteomes" id="UP000269221">
    <property type="component" value="Unassembled WGS sequence"/>
</dbReference>
<feature type="region of interest" description="Disordered" evidence="1">
    <location>
        <begin position="183"/>
        <end position="232"/>
    </location>
</feature>
<dbReference type="GO" id="GO:0015074">
    <property type="term" value="P:DNA integration"/>
    <property type="evidence" value="ECO:0007669"/>
    <property type="project" value="InterPro"/>
</dbReference>
<keyword evidence="4" id="KW-1185">Reference proteome</keyword>
<sequence length="232" mass="26679">MPIDQGKELVYQINEELFALFGMKQIVLSHPQTDDVNERMSKTIKTFLNKYCVDHPNDWDEHLSAIAYAFNLTNLEPDQNTPYFQMFNRNPHVVEPMNICVEEECGSFAKIFEATKKLSQALEEEKNSDCKVNDNRYILQSAVVFDHDYIGLSERSDHSSQPDSVAEEEINAYKRDVMPAVQIPPASCKDQESADDKQESDLREVHCIEPNTAKPEQWPSPCWTLQTKTEDT</sequence>
<dbReference type="OrthoDB" id="413122at2759"/>
<evidence type="ECO:0000259" key="2">
    <source>
        <dbReference type="PROSITE" id="PS50994"/>
    </source>
</evidence>
<evidence type="ECO:0000256" key="1">
    <source>
        <dbReference type="SAM" id="MobiDB-lite"/>
    </source>
</evidence>
<comment type="caution">
    <text evidence="3">The sequence shown here is derived from an EMBL/GenBank/DDBJ whole genome shotgun (WGS) entry which is preliminary data.</text>
</comment>
<accession>A0A3M0LG95</accession>
<dbReference type="PROSITE" id="PS50994">
    <property type="entry name" value="INTEGRASE"/>
    <property type="match status" value="1"/>
</dbReference>
<feature type="compositionally biased region" description="Basic and acidic residues" evidence="1">
    <location>
        <begin position="189"/>
        <end position="207"/>
    </location>
</feature>
<dbReference type="STRING" id="333673.A0A3M0LG95"/>
<proteinExistence type="predicted"/>
<dbReference type="Gene3D" id="3.30.420.10">
    <property type="entry name" value="Ribonuclease H-like superfamily/Ribonuclease H"/>
    <property type="match status" value="1"/>
</dbReference>
<gene>
    <name evidence="3" type="ORF">DUI87_05007</name>
</gene>
<dbReference type="InterPro" id="IPR001584">
    <property type="entry name" value="Integrase_cat-core"/>
</dbReference>
<dbReference type="InterPro" id="IPR012337">
    <property type="entry name" value="RNaseH-like_sf"/>
</dbReference>
<feature type="domain" description="Integrase catalytic" evidence="2">
    <location>
        <begin position="1"/>
        <end position="90"/>
    </location>
</feature>
<dbReference type="GO" id="GO:0003676">
    <property type="term" value="F:nucleic acid binding"/>
    <property type="evidence" value="ECO:0007669"/>
    <property type="project" value="InterPro"/>
</dbReference>
<evidence type="ECO:0000313" key="4">
    <source>
        <dbReference type="Proteomes" id="UP000269221"/>
    </source>
</evidence>
<protein>
    <recommendedName>
        <fullName evidence="2">Integrase catalytic domain-containing protein</fullName>
    </recommendedName>
</protein>
<name>A0A3M0LG95_HIRRU</name>
<dbReference type="SUPFAM" id="SSF53098">
    <property type="entry name" value="Ribonuclease H-like"/>
    <property type="match status" value="1"/>
</dbReference>
<organism evidence="3 4">
    <name type="scientific">Hirundo rustica rustica</name>
    <dbReference type="NCBI Taxonomy" id="333673"/>
    <lineage>
        <taxon>Eukaryota</taxon>
        <taxon>Metazoa</taxon>
        <taxon>Chordata</taxon>
        <taxon>Craniata</taxon>
        <taxon>Vertebrata</taxon>
        <taxon>Euteleostomi</taxon>
        <taxon>Archelosauria</taxon>
        <taxon>Archosauria</taxon>
        <taxon>Dinosauria</taxon>
        <taxon>Saurischia</taxon>
        <taxon>Theropoda</taxon>
        <taxon>Coelurosauria</taxon>
        <taxon>Aves</taxon>
        <taxon>Neognathae</taxon>
        <taxon>Neoaves</taxon>
        <taxon>Telluraves</taxon>
        <taxon>Australaves</taxon>
        <taxon>Passeriformes</taxon>
        <taxon>Sylvioidea</taxon>
        <taxon>Hirundinidae</taxon>
        <taxon>Hirundo</taxon>
    </lineage>
</organism>
<evidence type="ECO:0000313" key="3">
    <source>
        <dbReference type="EMBL" id="RMC18127.1"/>
    </source>
</evidence>